<evidence type="ECO:0000313" key="3">
    <source>
        <dbReference type="Proteomes" id="UP000320582"/>
    </source>
</evidence>
<dbReference type="AlphaFoldDB" id="A0A543KGR0"/>
<keyword evidence="3" id="KW-1185">Reference proteome</keyword>
<comment type="caution">
    <text evidence="2">The sequence shown here is derived from an EMBL/GenBank/DDBJ whole genome shotgun (WGS) entry which is preliminary data.</text>
</comment>
<organism evidence="2 3">
    <name type="scientific">Roseinatronobacter monicus</name>
    <dbReference type="NCBI Taxonomy" id="393481"/>
    <lineage>
        <taxon>Bacteria</taxon>
        <taxon>Pseudomonadati</taxon>
        <taxon>Pseudomonadota</taxon>
        <taxon>Alphaproteobacteria</taxon>
        <taxon>Rhodobacterales</taxon>
        <taxon>Paracoccaceae</taxon>
        <taxon>Roseinatronobacter</taxon>
    </lineage>
</organism>
<sequence>MKWLQDEMRAQGLEPKDTPNAPLRSKLLSKADRMLAELAKYKAEDELDGNGVKYWWSEKSVNGQRRLVMREGGKTVAGSATYVDNTLAAVKAGIEKMRKIIENSTAEQWAEAEALRKKK</sequence>
<dbReference type="EMBL" id="VFPT01000001">
    <property type="protein sequence ID" value="TQM94278.1"/>
    <property type="molecule type" value="Genomic_DNA"/>
</dbReference>
<accession>A0A543KGR0</accession>
<dbReference type="OrthoDB" id="7869484at2"/>
<feature type="compositionally biased region" description="Basic and acidic residues" evidence="1">
    <location>
        <begin position="1"/>
        <end position="17"/>
    </location>
</feature>
<reference evidence="2 3" key="1">
    <citation type="submission" date="2019-06" db="EMBL/GenBank/DDBJ databases">
        <title>Genomic Encyclopedia of Archaeal and Bacterial Type Strains, Phase II (KMG-II): from individual species to whole genera.</title>
        <authorList>
            <person name="Goeker M."/>
        </authorList>
    </citation>
    <scope>NUCLEOTIDE SEQUENCE [LARGE SCALE GENOMIC DNA]</scope>
    <source>
        <strain evidence="2 3">DSM 18423</strain>
    </source>
</reference>
<dbReference type="Proteomes" id="UP000320582">
    <property type="component" value="Unassembled WGS sequence"/>
</dbReference>
<feature type="region of interest" description="Disordered" evidence="1">
    <location>
        <begin position="1"/>
        <end position="23"/>
    </location>
</feature>
<gene>
    <name evidence="2" type="ORF">BD293_2949</name>
</gene>
<dbReference type="RefSeq" id="WP_142082796.1">
    <property type="nucleotide sequence ID" value="NZ_VFPT01000001.1"/>
</dbReference>
<proteinExistence type="predicted"/>
<evidence type="ECO:0000313" key="2">
    <source>
        <dbReference type="EMBL" id="TQM94278.1"/>
    </source>
</evidence>
<protein>
    <submittedName>
        <fullName evidence="2">Uncharacterized protein</fullName>
    </submittedName>
</protein>
<evidence type="ECO:0000256" key="1">
    <source>
        <dbReference type="SAM" id="MobiDB-lite"/>
    </source>
</evidence>
<name>A0A543KGR0_9RHOB</name>